<feature type="domain" description="TF-B3" evidence="7">
    <location>
        <begin position="18"/>
        <end position="111"/>
    </location>
</feature>
<dbReference type="InterPro" id="IPR050655">
    <property type="entry name" value="Plant_B3_domain"/>
</dbReference>
<dbReference type="PANTHER" id="PTHR31920:SF108">
    <property type="entry name" value="B3 DOMAIN-CONTAINING TRANSCRIPTION FACTOR VRN1-LIKE"/>
    <property type="match status" value="1"/>
</dbReference>
<dbReference type="GO" id="GO:0003677">
    <property type="term" value="F:DNA binding"/>
    <property type="evidence" value="ECO:0007669"/>
    <property type="project" value="UniProtKB-KW"/>
</dbReference>
<feature type="region of interest" description="Disordered" evidence="6">
    <location>
        <begin position="142"/>
        <end position="166"/>
    </location>
</feature>
<dbReference type="PANTHER" id="PTHR31920">
    <property type="entry name" value="B3 DOMAIN-CONTAINING"/>
    <property type="match status" value="1"/>
</dbReference>
<comment type="caution">
    <text evidence="8">The sequence shown here is derived from an EMBL/GenBank/DDBJ whole genome shotgun (WGS) entry which is preliminary data.</text>
</comment>
<protein>
    <submittedName>
        <fullName evidence="8">Putative transcription factor B3-Domain family</fullName>
    </submittedName>
</protein>
<dbReference type="PROSITE" id="PS50863">
    <property type="entry name" value="B3"/>
    <property type="match status" value="1"/>
</dbReference>
<keyword evidence="3" id="KW-0238">DNA-binding</keyword>
<dbReference type="STRING" id="74649.A0A2P6RMY9"/>
<evidence type="ECO:0000256" key="2">
    <source>
        <dbReference type="ARBA" id="ARBA00023015"/>
    </source>
</evidence>
<dbReference type="InterPro" id="IPR003340">
    <property type="entry name" value="B3_DNA-bd"/>
</dbReference>
<dbReference type="Gene3D" id="2.40.330.10">
    <property type="entry name" value="DNA-binding pseudobarrel domain"/>
    <property type="match status" value="1"/>
</dbReference>
<keyword evidence="2" id="KW-0805">Transcription regulation</keyword>
<dbReference type="Gramene" id="PRQ47792">
    <property type="protein sequence ID" value="PRQ47792"/>
    <property type="gene ID" value="RchiOBHm_Chr2g0103561"/>
</dbReference>
<evidence type="ECO:0000313" key="9">
    <source>
        <dbReference type="Proteomes" id="UP000238479"/>
    </source>
</evidence>
<evidence type="ECO:0000313" key="8">
    <source>
        <dbReference type="EMBL" id="PRQ47792.1"/>
    </source>
</evidence>
<gene>
    <name evidence="8" type="ORF">RchiOBHm_Chr2g0103561</name>
</gene>
<dbReference type="SUPFAM" id="SSF101936">
    <property type="entry name" value="DNA-binding pseudobarrel domain"/>
    <property type="match status" value="1"/>
</dbReference>
<organism evidence="8 9">
    <name type="scientific">Rosa chinensis</name>
    <name type="common">China rose</name>
    <dbReference type="NCBI Taxonomy" id="74649"/>
    <lineage>
        <taxon>Eukaryota</taxon>
        <taxon>Viridiplantae</taxon>
        <taxon>Streptophyta</taxon>
        <taxon>Embryophyta</taxon>
        <taxon>Tracheophyta</taxon>
        <taxon>Spermatophyta</taxon>
        <taxon>Magnoliopsida</taxon>
        <taxon>eudicotyledons</taxon>
        <taxon>Gunneridae</taxon>
        <taxon>Pentapetalae</taxon>
        <taxon>rosids</taxon>
        <taxon>fabids</taxon>
        <taxon>Rosales</taxon>
        <taxon>Rosaceae</taxon>
        <taxon>Rosoideae</taxon>
        <taxon>Rosoideae incertae sedis</taxon>
        <taxon>Rosa</taxon>
    </lineage>
</organism>
<dbReference type="GO" id="GO:0005634">
    <property type="term" value="C:nucleus"/>
    <property type="evidence" value="ECO:0007669"/>
    <property type="project" value="UniProtKB-SubCell"/>
</dbReference>
<evidence type="ECO:0000256" key="5">
    <source>
        <dbReference type="ARBA" id="ARBA00023242"/>
    </source>
</evidence>
<reference evidence="8 9" key="1">
    <citation type="journal article" date="2018" name="Nat. Genet.">
        <title>The Rosa genome provides new insights in the design of modern roses.</title>
        <authorList>
            <person name="Bendahmane M."/>
        </authorList>
    </citation>
    <scope>NUCLEOTIDE SEQUENCE [LARGE SCALE GENOMIC DNA]</scope>
    <source>
        <strain evidence="9">cv. Old Blush</strain>
    </source>
</reference>
<dbReference type="Pfam" id="PF02362">
    <property type="entry name" value="B3"/>
    <property type="match status" value="1"/>
</dbReference>
<dbReference type="Proteomes" id="UP000238479">
    <property type="component" value="Chromosome 2"/>
</dbReference>
<keyword evidence="5" id="KW-0539">Nucleus</keyword>
<evidence type="ECO:0000256" key="3">
    <source>
        <dbReference type="ARBA" id="ARBA00023125"/>
    </source>
</evidence>
<dbReference type="AlphaFoldDB" id="A0A2P6RMY9"/>
<dbReference type="CDD" id="cd10017">
    <property type="entry name" value="B3_DNA"/>
    <property type="match status" value="1"/>
</dbReference>
<evidence type="ECO:0000256" key="4">
    <source>
        <dbReference type="ARBA" id="ARBA00023163"/>
    </source>
</evidence>
<name>A0A2P6RMY9_ROSCH</name>
<proteinExistence type="predicted"/>
<evidence type="ECO:0000256" key="6">
    <source>
        <dbReference type="SAM" id="MobiDB-lite"/>
    </source>
</evidence>
<dbReference type="InterPro" id="IPR015300">
    <property type="entry name" value="DNA-bd_pseudobarrel_sf"/>
</dbReference>
<evidence type="ECO:0000256" key="1">
    <source>
        <dbReference type="ARBA" id="ARBA00004123"/>
    </source>
</evidence>
<dbReference type="SMART" id="SM01019">
    <property type="entry name" value="B3"/>
    <property type="match status" value="1"/>
</dbReference>
<comment type="subcellular location">
    <subcellularLocation>
        <location evidence="1">Nucleus</location>
    </subcellularLocation>
</comment>
<evidence type="ECO:0000259" key="7">
    <source>
        <dbReference type="PROSITE" id="PS50863"/>
    </source>
</evidence>
<keyword evidence="4" id="KW-0804">Transcription</keyword>
<keyword evidence="9" id="KW-1185">Reference proteome</keyword>
<accession>A0A2P6RMY9</accession>
<dbReference type="OMA" id="GKRERTC"/>
<sequence length="189" mass="21769">MCCIKWNNMIAVGGLDVLENTIPNQKSKHCKFWKIPKKFVKRYGEHLSNSVCLKIPSGCEWEVGVTRSGNKVWFEKGWPAFSKFYSLDYGAFLLFGYEGNSKFQVCIFDTSATEIAYPVHIEESDNINCEDDNSVEVPDDFPHSCPKTREKSPLPSPRPHKRRRISSNSKENFQGMECIFDSLFMCKYI</sequence>
<dbReference type="EMBL" id="PDCK01000040">
    <property type="protein sequence ID" value="PRQ47792.1"/>
    <property type="molecule type" value="Genomic_DNA"/>
</dbReference>